<name>A0A6Q2ZC11_ESOLU</name>
<accession>A0A6Q2ZC11</accession>
<gene>
    <name evidence="1" type="primary">LRMDA</name>
</gene>
<sequence length="135" mass="15324">VTEYHGLGNGDGAVDVAECHEFLLFAITEDIVLLNGVQRLLLSLQLYDVGVWDHALGKEHLALLVQDKNFDLLGVDELELQTPVQHGAWRPNYYLFLDRRLTFVSSNGVDKFDLRVVLPHLRYTQTLGREKGTSY</sequence>
<reference evidence="1" key="4">
    <citation type="submission" date="2025-09" db="UniProtKB">
        <authorList>
            <consortium name="Ensembl"/>
        </authorList>
    </citation>
    <scope>IDENTIFICATION</scope>
</reference>
<reference evidence="1" key="3">
    <citation type="submission" date="2025-08" db="UniProtKB">
        <authorList>
            <consortium name="Ensembl"/>
        </authorList>
    </citation>
    <scope>IDENTIFICATION</scope>
</reference>
<proteinExistence type="predicted"/>
<protein>
    <submittedName>
        <fullName evidence="1">Uncharacterized protein</fullName>
    </submittedName>
</protein>
<evidence type="ECO:0000313" key="2">
    <source>
        <dbReference type="Proteomes" id="UP000265140"/>
    </source>
</evidence>
<dbReference type="GeneTree" id="ENSGT01120000272164"/>
<reference evidence="2" key="1">
    <citation type="journal article" date="2014" name="PLoS ONE">
        <title>The genome and linkage map of the northern pike (Esox lucius): conserved synteny revealed between the salmonid sister group and the Neoteleostei.</title>
        <authorList>
            <person name="Rondeau E.B."/>
            <person name="Minkley D.R."/>
            <person name="Leong J.S."/>
            <person name="Messmer A.M."/>
            <person name="Jantzen J.R."/>
            <person name="von Schalburg K.R."/>
            <person name="Lemon C."/>
            <person name="Bird N.H."/>
            <person name="Koop B.F."/>
        </authorList>
    </citation>
    <scope>NUCLEOTIDE SEQUENCE</scope>
</reference>
<reference evidence="1" key="2">
    <citation type="submission" date="2020-02" db="EMBL/GenBank/DDBJ databases">
        <title>Esox lucius (northern pike) genome, fEsoLuc1, primary haplotype.</title>
        <authorList>
            <person name="Myers G."/>
            <person name="Karagic N."/>
            <person name="Meyer A."/>
            <person name="Pippel M."/>
            <person name="Reichard M."/>
            <person name="Winkler S."/>
            <person name="Tracey A."/>
            <person name="Sims Y."/>
            <person name="Howe K."/>
            <person name="Rhie A."/>
            <person name="Formenti G."/>
            <person name="Durbin R."/>
            <person name="Fedrigo O."/>
            <person name="Jarvis E.D."/>
        </authorList>
    </citation>
    <scope>NUCLEOTIDE SEQUENCE [LARGE SCALE GENOMIC DNA]</scope>
</reference>
<dbReference type="Bgee" id="ENSELUG00000028856">
    <property type="expression patterns" value="Expressed in liver"/>
</dbReference>
<dbReference type="InParanoid" id="A0A6Q2ZC11"/>
<evidence type="ECO:0000313" key="1">
    <source>
        <dbReference type="Ensembl" id="ENSELUP00000076014.2"/>
    </source>
</evidence>
<organism evidence="1 2">
    <name type="scientific">Esox lucius</name>
    <name type="common">Northern pike</name>
    <dbReference type="NCBI Taxonomy" id="8010"/>
    <lineage>
        <taxon>Eukaryota</taxon>
        <taxon>Metazoa</taxon>
        <taxon>Chordata</taxon>
        <taxon>Craniata</taxon>
        <taxon>Vertebrata</taxon>
        <taxon>Euteleostomi</taxon>
        <taxon>Actinopterygii</taxon>
        <taxon>Neopterygii</taxon>
        <taxon>Teleostei</taxon>
        <taxon>Protacanthopterygii</taxon>
        <taxon>Esociformes</taxon>
        <taxon>Esocidae</taxon>
        <taxon>Esox</taxon>
    </lineage>
</organism>
<dbReference type="Ensembl" id="ENSELUT00000079544.2">
    <property type="protein sequence ID" value="ENSELUP00000076014.2"/>
    <property type="gene ID" value="ENSELUG00000028856.2"/>
</dbReference>
<dbReference type="OMA" id="CWGKAQT"/>
<dbReference type="AlphaFoldDB" id="A0A6Q2ZC11"/>
<keyword evidence="2" id="KW-1185">Reference proteome</keyword>
<dbReference type="Proteomes" id="UP000265140">
    <property type="component" value="Chromosome 17"/>
</dbReference>